<dbReference type="InterPro" id="IPR050729">
    <property type="entry name" value="Rho-GAP"/>
</dbReference>
<dbReference type="SUPFAM" id="SSF48350">
    <property type="entry name" value="GTPase activation domain, GAP"/>
    <property type="match status" value="1"/>
</dbReference>
<name>A0ABR1WFB3_9PEZI</name>
<feature type="compositionally biased region" description="Low complexity" evidence="2">
    <location>
        <begin position="826"/>
        <end position="849"/>
    </location>
</feature>
<organism evidence="4 5">
    <name type="scientific">Apiospora saccharicola</name>
    <dbReference type="NCBI Taxonomy" id="335842"/>
    <lineage>
        <taxon>Eukaryota</taxon>
        <taxon>Fungi</taxon>
        <taxon>Dikarya</taxon>
        <taxon>Ascomycota</taxon>
        <taxon>Pezizomycotina</taxon>
        <taxon>Sordariomycetes</taxon>
        <taxon>Xylariomycetidae</taxon>
        <taxon>Amphisphaeriales</taxon>
        <taxon>Apiosporaceae</taxon>
        <taxon>Apiospora</taxon>
    </lineage>
</organism>
<comment type="caution">
    <text evidence="4">The sequence shown here is derived from an EMBL/GenBank/DDBJ whole genome shotgun (WGS) entry which is preliminary data.</text>
</comment>
<dbReference type="CDD" id="cd00159">
    <property type="entry name" value="RhoGAP"/>
    <property type="match status" value="1"/>
</dbReference>
<feature type="compositionally biased region" description="Low complexity" evidence="2">
    <location>
        <begin position="56"/>
        <end position="69"/>
    </location>
</feature>
<feature type="compositionally biased region" description="Basic and acidic residues" evidence="2">
    <location>
        <begin position="361"/>
        <end position="377"/>
    </location>
</feature>
<evidence type="ECO:0000256" key="1">
    <source>
        <dbReference type="ARBA" id="ARBA00022468"/>
    </source>
</evidence>
<dbReference type="Proteomes" id="UP001446871">
    <property type="component" value="Unassembled WGS sequence"/>
</dbReference>
<feature type="domain" description="Rho-GAP" evidence="3">
    <location>
        <begin position="572"/>
        <end position="763"/>
    </location>
</feature>
<dbReference type="Gene3D" id="1.10.555.10">
    <property type="entry name" value="Rho GTPase activation protein"/>
    <property type="match status" value="1"/>
</dbReference>
<dbReference type="PANTHER" id="PTHR23176">
    <property type="entry name" value="RHO/RAC/CDC GTPASE-ACTIVATING PROTEIN"/>
    <property type="match status" value="1"/>
</dbReference>
<feature type="compositionally biased region" description="Acidic residues" evidence="2">
    <location>
        <begin position="194"/>
        <end position="204"/>
    </location>
</feature>
<evidence type="ECO:0000256" key="2">
    <source>
        <dbReference type="SAM" id="MobiDB-lite"/>
    </source>
</evidence>
<reference evidence="4 5" key="1">
    <citation type="submission" date="2023-01" db="EMBL/GenBank/DDBJ databases">
        <title>Analysis of 21 Apiospora genomes using comparative genomics revels a genus with tremendous synthesis potential of carbohydrate active enzymes and secondary metabolites.</title>
        <authorList>
            <person name="Sorensen T."/>
        </authorList>
    </citation>
    <scope>NUCLEOTIDE SEQUENCE [LARGE SCALE GENOMIC DNA]</scope>
    <source>
        <strain evidence="4 5">CBS 83171</strain>
    </source>
</reference>
<feature type="compositionally biased region" description="Low complexity" evidence="2">
    <location>
        <begin position="378"/>
        <end position="394"/>
    </location>
</feature>
<protein>
    <recommendedName>
        <fullName evidence="3">Rho-GAP domain-containing protein</fullName>
    </recommendedName>
</protein>
<feature type="region of interest" description="Disordered" evidence="2">
    <location>
        <begin position="766"/>
        <end position="872"/>
    </location>
</feature>
<feature type="compositionally biased region" description="Polar residues" evidence="2">
    <location>
        <begin position="397"/>
        <end position="407"/>
    </location>
</feature>
<evidence type="ECO:0000313" key="5">
    <source>
        <dbReference type="Proteomes" id="UP001446871"/>
    </source>
</evidence>
<proteinExistence type="predicted"/>
<gene>
    <name evidence="4" type="ORF">PG996_000983</name>
</gene>
<dbReference type="EMBL" id="JAQQWM010000001">
    <property type="protein sequence ID" value="KAK8082202.1"/>
    <property type="molecule type" value="Genomic_DNA"/>
</dbReference>
<feature type="compositionally biased region" description="Basic and acidic residues" evidence="2">
    <location>
        <begin position="473"/>
        <end position="497"/>
    </location>
</feature>
<dbReference type="InterPro" id="IPR000198">
    <property type="entry name" value="RhoGAP_dom"/>
</dbReference>
<dbReference type="PROSITE" id="PS50238">
    <property type="entry name" value="RHOGAP"/>
    <property type="match status" value="1"/>
</dbReference>
<dbReference type="SMART" id="SM00324">
    <property type="entry name" value="RhoGAP"/>
    <property type="match status" value="1"/>
</dbReference>
<feature type="region of interest" description="Disordered" evidence="2">
    <location>
        <begin position="1"/>
        <end position="20"/>
    </location>
</feature>
<dbReference type="Pfam" id="PF00620">
    <property type="entry name" value="RhoGAP"/>
    <property type="match status" value="1"/>
</dbReference>
<evidence type="ECO:0000259" key="3">
    <source>
        <dbReference type="PROSITE" id="PS50238"/>
    </source>
</evidence>
<accession>A0ABR1WFB3</accession>
<keyword evidence="1" id="KW-0343">GTPase activation</keyword>
<feature type="compositionally biased region" description="Low complexity" evidence="2">
    <location>
        <begin position="239"/>
        <end position="272"/>
    </location>
</feature>
<feature type="compositionally biased region" description="Low complexity" evidence="2">
    <location>
        <begin position="135"/>
        <end position="159"/>
    </location>
</feature>
<feature type="region of interest" description="Disordered" evidence="2">
    <location>
        <begin position="30"/>
        <end position="515"/>
    </location>
</feature>
<feature type="compositionally biased region" description="Low complexity" evidence="2">
    <location>
        <begin position="94"/>
        <end position="116"/>
    </location>
</feature>
<feature type="compositionally biased region" description="Polar residues" evidence="2">
    <location>
        <begin position="117"/>
        <end position="134"/>
    </location>
</feature>
<keyword evidence="5" id="KW-1185">Reference proteome</keyword>
<dbReference type="InterPro" id="IPR008936">
    <property type="entry name" value="Rho_GTPase_activation_prot"/>
</dbReference>
<feature type="compositionally biased region" description="Pro residues" evidence="2">
    <location>
        <begin position="273"/>
        <end position="284"/>
    </location>
</feature>
<evidence type="ECO:0000313" key="4">
    <source>
        <dbReference type="EMBL" id="KAK8082202.1"/>
    </source>
</evidence>
<sequence>MMARRHVPQPLPLADESHLTLNSNDHLSESIVSSAGVSPVSSSSASNDRALGTTGSGSSRGPRSAAPAPASAPAPAPAIGVATSGETTGLQVVPSPTSSKSSRSPRSPFSRFNPSKKAQQAPQGQLQTPISTTGQQAEPSPSEPAPAASLLPPSSHSQQNYSQSLPQSQDSQATYRLPRSKYQARPAITAPAPEIEDDDDDFEDDYHRYQQHQAKTRIEYPTIEKPPPPNIWAQEDPGQSQSVSRPPSRPTTSRSASRPSTSPASQSTSQAVPPLPPRPTPFPTPQQQQQTIARETEKHSRNGSRFFNFSLGPKTGNLHPGRHRSPSRSQNHIPIDTPAESASRDIDYPSMSDRVSSKASKHSDHSSVDPSISRDDQSQPSRSEASSASGATENEPSRNNPKQTARLNRSKSLKNKDKESPGTKDMASTSTQVKIQEPEKAATFAGQQPLRTAPVETYDRSHRQMMNATPRNRSADRAPPRDIATNKEQRRDRDNHNRSHPSSLHNTSGSFFNGLRNQGTRAADIISKGLFGKGVRSGSTTEKEPVIDDEHYQIKVINLPLVEQTRITRISKRLEKSKDKTEFWMPAFPWRAIDYLNYKGTDVEGLYRVPGSGPQIKKWQRKFDEQHDVDLFAQDDLYDINIIGSMLKAWLRELPDELFPKEAQERIARECAGAEEVPQLLIDELSNLSPYNYYLLFAITCHLSLLLAHADKNKMDFRNLCICFQPCMKIDAFCFRFLVCDWRQCWQGCNTEAQFIEEEYALFNSPPPRGYGSDGSGQQGSGDNNSTHHENEGRVVTPPDGTQQHHEQSQQHQNGGGKLRKKGAPSGTSNGSIGSTNSTISTSLTINSIETPRRSGEMRPLSPIKPLSPLGF</sequence>
<feature type="compositionally biased region" description="Low complexity" evidence="2">
    <location>
        <begin position="30"/>
        <end position="46"/>
    </location>
</feature>
<dbReference type="PANTHER" id="PTHR23176:SF125">
    <property type="entry name" value="GTPASE ACTIVATOR (BEM2), PUTATIVE (AFU_ORTHOLOGUE AFUA_7G04450)-RELATED"/>
    <property type="match status" value="1"/>
</dbReference>
<feature type="compositionally biased region" description="Polar residues" evidence="2">
    <location>
        <begin position="500"/>
        <end position="515"/>
    </location>
</feature>
<feature type="compositionally biased region" description="Polar residues" evidence="2">
    <location>
        <begin position="160"/>
        <end position="174"/>
    </location>
</feature>